<evidence type="ECO:0008006" key="3">
    <source>
        <dbReference type="Google" id="ProtNLM"/>
    </source>
</evidence>
<dbReference type="AlphaFoldDB" id="A0AAN6PWQ5"/>
<protein>
    <recommendedName>
        <fullName evidence="3">F-box domain-containing protein</fullName>
    </recommendedName>
</protein>
<name>A0AAN6PWQ5_9PEZI</name>
<accession>A0AAN6PWQ5</accession>
<proteinExistence type="predicted"/>
<comment type="caution">
    <text evidence="1">The sequence shown here is derived from an EMBL/GenBank/DDBJ whole genome shotgun (WGS) entry which is preliminary data.</text>
</comment>
<dbReference type="PANTHER" id="PTHR42085:SF8">
    <property type="entry name" value="F-BOX DOMAIN-CONTAINING PROTEIN"/>
    <property type="match status" value="1"/>
</dbReference>
<keyword evidence="2" id="KW-1185">Reference proteome</keyword>
<reference evidence="1" key="1">
    <citation type="journal article" date="2023" name="Mol. Phylogenet. Evol.">
        <title>Genome-scale phylogeny and comparative genomics of the fungal order Sordariales.</title>
        <authorList>
            <person name="Hensen N."/>
            <person name="Bonometti L."/>
            <person name="Westerberg I."/>
            <person name="Brannstrom I.O."/>
            <person name="Guillou S."/>
            <person name="Cros-Aarteil S."/>
            <person name="Calhoun S."/>
            <person name="Haridas S."/>
            <person name="Kuo A."/>
            <person name="Mondo S."/>
            <person name="Pangilinan J."/>
            <person name="Riley R."/>
            <person name="LaButti K."/>
            <person name="Andreopoulos B."/>
            <person name="Lipzen A."/>
            <person name="Chen C."/>
            <person name="Yan M."/>
            <person name="Daum C."/>
            <person name="Ng V."/>
            <person name="Clum A."/>
            <person name="Steindorff A."/>
            <person name="Ohm R.A."/>
            <person name="Martin F."/>
            <person name="Silar P."/>
            <person name="Natvig D.O."/>
            <person name="Lalanne C."/>
            <person name="Gautier V."/>
            <person name="Ament-Velasquez S.L."/>
            <person name="Kruys A."/>
            <person name="Hutchinson M.I."/>
            <person name="Powell A.J."/>
            <person name="Barry K."/>
            <person name="Miller A.N."/>
            <person name="Grigoriev I.V."/>
            <person name="Debuchy R."/>
            <person name="Gladieux P."/>
            <person name="Hiltunen Thoren M."/>
            <person name="Johannesson H."/>
        </authorList>
    </citation>
    <scope>NUCLEOTIDE SEQUENCE</scope>
    <source>
        <strain evidence="1">CBS 757.83</strain>
    </source>
</reference>
<dbReference type="PANTHER" id="PTHR42085">
    <property type="entry name" value="F-BOX DOMAIN-CONTAINING PROTEIN"/>
    <property type="match status" value="1"/>
</dbReference>
<evidence type="ECO:0000313" key="1">
    <source>
        <dbReference type="EMBL" id="KAK4098029.1"/>
    </source>
</evidence>
<evidence type="ECO:0000313" key="2">
    <source>
        <dbReference type="Proteomes" id="UP001305647"/>
    </source>
</evidence>
<dbReference type="EMBL" id="MU863664">
    <property type="protein sequence ID" value="KAK4098029.1"/>
    <property type="molecule type" value="Genomic_DNA"/>
</dbReference>
<sequence length="317" mass="35135">MRRQPSRACAPRPPHHTFLSLPPEIRVNVHSLLLHVPHGIDVGRVWDAIPALDLSLFRVNKQISAEATHYFYSTNTFILMEPCVPFCNAGSSKSTKTGEHPMTTWLSTINPTNAHSLRNIHLHLRTERFDPLPPKSNTTKANPGDLLAHLGRSAPNLTRLALVPEAHQKCDAACRPATVTSGATHPRQHSWHHNWVVPLSERQLSIRELVSVPERDWPAAFRGLKVLQIGGKQEREQRDWIAAFLGRFHAGGGGGAVRVQGIEGSVAWRGAFGKSGMLWDEMEGKTRWYDVVTKEDGQNVGGLVVVGDKKKDGKGEE</sequence>
<dbReference type="Proteomes" id="UP001305647">
    <property type="component" value="Unassembled WGS sequence"/>
</dbReference>
<dbReference type="InterPro" id="IPR038883">
    <property type="entry name" value="AN11006-like"/>
</dbReference>
<gene>
    <name evidence="1" type="ORF">N658DRAFT_509945</name>
</gene>
<organism evidence="1 2">
    <name type="scientific">Parathielavia hyrcaniae</name>
    <dbReference type="NCBI Taxonomy" id="113614"/>
    <lineage>
        <taxon>Eukaryota</taxon>
        <taxon>Fungi</taxon>
        <taxon>Dikarya</taxon>
        <taxon>Ascomycota</taxon>
        <taxon>Pezizomycotina</taxon>
        <taxon>Sordariomycetes</taxon>
        <taxon>Sordariomycetidae</taxon>
        <taxon>Sordariales</taxon>
        <taxon>Chaetomiaceae</taxon>
        <taxon>Parathielavia</taxon>
    </lineage>
</organism>
<reference evidence="1" key="2">
    <citation type="submission" date="2023-05" db="EMBL/GenBank/DDBJ databases">
        <authorList>
            <consortium name="Lawrence Berkeley National Laboratory"/>
            <person name="Steindorff A."/>
            <person name="Hensen N."/>
            <person name="Bonometti L."/>
            <person name="Westerberg I."/>
            <person name="Brannstrom I.O."/>
            <person name="Guillou S."/>
            <person name="Cros-Aarteil S."/>
            <person name="Calhoun S."/>
            <person name="Haridas S."/>
            <person name="Kuo A."/>
            <person name="Mondo S."/>
            <person name="Pangilinan J."/>
            <person name="Riley R."/>
            <person name="Labutti K."/>
            <person name="Andreopoulos B."/>
            <person name="Lipzen A."/>
            <person name="Chen C."/>
            <person name="Yanf M."/>
            <person name="Daum C."/>
            <person name="Ng V."/>
            <person name="Clum A."/>
            <person name="Ohm R."/>
            <person name="Martin F."/>
            <person name="Silar P."/>
            <person name="Natvig D."/>
            <person name="Lalanne C."/>
            <person name="Gautier V."/>
            <person name="Ament-Velasquez S.L."/>
            <person name="Kruys A."/>
            <person name="Hutchinson M.I."/>
            <person name="Powell A.J."/>
            <person name="Barry K."/>
            <person name="Miller A.N."/>
            <person name="Grigoriev I.V."/>
            <person name="Debuchy R."/>
            <person name="Gladieux P."/>
            <person name="Thoren M.H."/>
            <person name="Johannesson H."/>
        </authorList>
    </citation>
    <scope>NUCLEOTIDE SEQUENCE</scope>
    <source>
        <strain evidence="1">CBS 757.83</strain>
    </source>
</reference>